<evidence type="ECO:0000259" key="8">
    <source>
        <dbReference type="PROSITE" id="PS50261"/>
    </source>
</evidence>
<dbReference type="InterPro" id="IPR000832">
    <property type="entry name" value="GPCR_2_secretin-like"/>
</dbReference>
<feature type="domain" description="C-type lectin" evidence="7">
    <location>
        <begin position="1"/>
        <end position="107"/>
    </location>
</feature>
<dbReference type="Gene3D" id="3.10.100.10">
    <property type="entry name" value="Mannose-Binding Protein A, subunit A"/>
    <property type="match status" value="1"/>
</dbReference>
<evidence type="ECO:0000256" key="1">
    <source>
        <dbReference type="ARBA" id="ARBA00004141"/>
    </source>
</evidence>
<dbReference type="InterPro" id="IPR016187">
    <property type="entry name" value="CTDL_fold"/>
</dbReference>
<evidence type="ECO:0000259" key="7">
    <source>
        <dbReference type="PROSITE" id="PS50041"/>
    </source>
</evidence>
<evidence type="ECO:0000256" key="6">
    <source>
        <dbReference type="SAM" id="Phobius"/>
    </source>
</evidence>
<dbReference type="GO" id="GO:0007166">
    <property type="term" value="P:cell surface receptor signaling pathway"/>
    <property type="evidence" value="ECO:0007669"/>
    <property type="project" value="InterPro"/>
</dbReference>
<dbReference type="GO" id="GO:0004930">
    <property type="term" value="F:G protein-coupled receptor activity"/>
    <property type="evidence" value="ECO:0007669"/>
    <property type="project" value="InterPro"/>
</dbReference>
<accession>A0A8J2RUE4</accession>
<reference evidence="9" key="1">
    <citation type="submission" date="2021-11" db="EMBL/GenBank/DDBJ databases">
        <authorList>
            <person name="Schell T."/>
        </authorList>
    </citation>
    <scope>NUCLEOTIDE SEQUENCE</scope>
    <source>
        <strain evidence="9">M5</strain>
    </source>
</reference>
<dbReference type="EMBL" id="CAKKLH010000286">
    <property type="protein sequence ID" value="CAH0108667.1"/>
    <property type="molecule type" value="Genomic_DNA"/>
</dbReference>
<proteinExistence type="predicted"/>
<dbReference type="PANTHER" id="PTHR47767">
    <property type="entry name" value="ADHESION G PROTEIN-COUPLED RECEPTOR G7"/>
    <property type="match status" value="1"/>
</dbReference>
<evidence type="ECO:0000256" key="5">
    <source>
        <dbReference type="SAM" id="MobiDB-lite"/>
    </source>
</evidence>
<evidence type="ECO:0000313" key="10">
    <source>
        <dbReference type="Proteomes" id="UP000789390"/>
    </source>
</evidence>
<keyword evidence="4 6" id="KW-0472">Membrane</keyword>
<dbReference type="PROSITE" id="PS50041">
    <property type="entry name" value="C_TYPE_LECTIN_2"/>
    <property type="match status" value="1"/>
</dbReference>
<gene>
    <name evidence="9" type="ORF">DGAL_LOCUS12063</name>
</gene>
<dbReference type="GO" id="GO:0016020">
    <property type="term" value="C:membrane"/>
    <property type="evidence" value="ECO:0007669"/>
    <property type="project" value="UniProtKB-SubCell"/>
</dbReference>
<evidence type="ECO:0000256" key="2">
    <source>
        <dbReference type="ARBA" id="ARBA00022692"/>
    </source>
</evidence>
<keyword evidence="2 6" id="KW-0812">Transmembrane</keyword>
<dbReference type="Gene3D" id="2.60.220.50">
    <property type="match status" value="1"/>
</dbReference>
<dbReference type="PANTHER" id="PTHR47767:SF1">
    <property type="entry name" value="ADHESION G PROTEIN-COUPLED RECEPTOR G7"/>
    <property type="match status" value="1"/>
</dbReference>
<comment type="caution">
    <text evidence="9">The sequence shown here is derived from an EMBL/GenBank/DDBJ whole genome shotgun (WGS) entry which is preliminary data.</text>
</comment>
<feature type="transmembrane region" description="Helical" evidence="6">
    <location>
        <begin position="1341"/>
        <end position="1362"/>
    </location>
</feature>
<dbReference type="InterPro" id="IPR053066">
    <property type="entry name" value="ADGR_G7"/>
</dbReference>
<feature type="transmembrane region" description="Helical" evidence="6">
    <location>
        <begin position="1313"/>
        <end position="1335"/>
    </location>
</feature>
<dbReference type="InterPro" id="IPR046338">
    <property type="entry name" value="GAIN_dom_sf"/>
</dbReference>
<sequence>MNRSWNDASAYCFQRNGGLAHSTHSKLILMSPILSSNELVWIGLGWVEQRLQWMTHIPHEETNITVINDEANNLRPTHNSGKYCYTMDRLGRISLNNCARNLSFICVKPIQIKEDYKPENTTVLTGKLNFLSCMTPFHDHKKHCVRIIHPQQFSKSITQCTAGYQKNDQLDASWDLSTWIKFSLDWLDENKNLEEYSALKFNELWLPAQRRTTLGSLWPVWPWNITTLSLQENSWGDEMKSIVIRSGLHADWSRLNASLSCLALDTETKSVKSVSCQKVLPMICVRPKMKWNPSIFHESNRNFALRAQCPFGCQPSALAVLLNIFAFEELTQTSDFWIGLKKSDKGFKWTDQSYWVYEKEIEHDFDGKASLNNNAYGVSFIVLPEIANEIPQSPSIKWKVWPKEARLNSFLCQKEIFPQPEAVLQIRLDDTFRPEVSRKVLDPFHDEDQNRIKFPSTADSEMNKTLSDLVSSKLVCFFDNYVNYVSTEKLTSTAIINYKIIEGEIPGILGWRAAEISCETWDDWSPEPMRASWMMSDNPNGAVSFSSLIVWLRHRTVKYSSEIHDATFKVSNSHREAFKHTLNETFVREFVKLHPRYSYRVMAAPEPVAFESEIFPNQQLLVKYRIVINLNNPVKPNFLLALGLIVRTMTMSESIPDSWASNDEATLIQDVHKFFSREFNSSNSDFRPTGVDLDFISVRSTDFCHGEITSTEGEFITFSSQPRNLTDQLHWPQSTAGFSVASTPFCVTKDGVLLRRRCLGDRSSGLYWESIHNNKIFFCHQSGVGSSLCVETSDLFQNLLAIKTMDNSSQILETIRQNISGWNPIVAELDLLGETLKKCVNYMNEDGREDSISDFVTIVQEIHDLNTDTLIGAQQTSPFSSNLAQATEKILATISKTDSIENSTSHRFPVESQFIAAGSWDRVDNDTDIIGFSVATKKNSIVRTSVLSLYPTSEEMEQYNTVVLLPFQHISEKEKVTFIAYPDARIIDASAASEKFASKVFMADKWQPDRWSQSKDLYTGNGGMVQVHLNPTPPRLQKPIKILFRPKFPTTEDKSQLLRCVFWNEQMNSGYGGWLVYGRMLVQWDRSKWYGSLSLPSFIHLHSTSFSLGEGITGYRSWKSFNYYNSYRFVSFHIRIVSHFGYIHLLPAMAKIFGPQNSVSVLISLNISSVNIYFGCWLYRKRYSMPNSGHILALFPFIWLCWMTVEAYHQYHRFVKVFGTYMPRFLLKASIFAWGLPIIPVASVLFYDVDSYSGSEGYCWLCPIPFYSAVLGPVAFLMIINLVIFVLVVRSIIAAGRGLRTNQSESKQTKDKLWASFLNFILLGLTWIFGFLAIGATNAVIFSYLFCVTSSLQGFIIFVLYVGRDPSTRKMWLELFGVGKSEIRTVEPKTKSSTVSKTTGNSESSCSTTVATGNGLSCNEVQYVEVVPFKIEVRQAQLEATTNFD</sequence>
<keyword evidence="3 6" id="KW-1133">Transmembrane helix</keyword>
<dbReference type="InterPro" id="IPR017981">
    <property type="entry name" value="GPCR_2-like_7TM"/>
</dbReference>
<feature type="transmembrane region" description="Helical" evidence="6">
    <location>
        <begin position="1266"/>
        <end position="1293"/>
    </location>
</feature>
<evidence type="ECO:0000256" key="4">
    <source>
        <dbReference type="ARBA" id="ARBA00023136"/>
    </source>
</evidence>
<evidence type="ECO:0000256" key="3">
    <source>
        <dbReference type="ARBA" id="ARBA00022989"/>
    </source>
</evidence>
<dbReference type="SUPFAM" id="SSF56436">
    <property type="entry name" value="C-type lectin-like"/>
    <property type="match status" value="1"/>
</dbReference>
<feature type="domain" description="G-protein coupled receptors family 2 profile 2" evidence="8">
    <location>
        <begin position="1158"/>
        <end position="1365"/>
    </location>
</feature>
<organism evidence="9 10">
    <name type="scientific">Daphnia galeata</name>
    <dbReference type="NCBI Taxonomy" id="27404"/>
    <lineage>
        <taxon>Eukaryota</taxon>
        <taxon>Metazoa</taxon>
        <taxon>Ecdysozoa</taxon>
        <taxon>Arthropoda</taxon>
        <taxon>Crustacea</taxon>
        <taxon>Branchiopoda</taxon>
        <taxon>Diplostraca</taxon>
        <taxon>Cladocera</taxon>
        <taxon>Anomopoda</taxon>
        <taxon>Daphniidae</taxon>
        <taxon>Daphnia</taxon>
    </lineage>
</organism>
<dbReference type="InterPro" id="IPR001304">
    <property type="entry name" value="C-type_lectin-like"/>
</dbReference>
<dbReference type="OrthoDB" id="6355589at2759"/>
<feature type="region of interest" description="Disordered" evidence="5">
    <location>
        <begin position="1389"/>
        <end position="1410"/>
    </location>
</feature>
<dbReference type="CDD" id="cd15040">
    <property type="entry name" value="7tmB2_Adhesion"/>
    <property type="match status" value="1"/>
</dbReference>
<dbReference type="Pfam" id="PF00059">
    <property type="entry name" value="Lectin_C"/>
    <property type="match status" value="1"/>
</dbReference>
<evidence type="ECO:0000313" key="9">
    <source>
        <dbReference type="EMBL" id="CAH0108667.1"/>
    </source>
</evidence>
<feature type="transmembrane region" description="Helical" evidence="6">
    <location>
        <begin position="1186"/>
        <end position="1205"/>
    </location>
</feature>
<protein>
    <recommendedName>
        <fullName evidence="11">G-protein coupled receptors family 2 profile 2 domain-containing protein</fullName>
    </recommendedName>
</protein>
<evidence type="ECO:0008006" key="11">
    <source>
        <dbReference type="Google" id="ProtNLM"/>
    </source>
</evidence>
<dbReference type="Proteomes" id="UP000789390">
    <property type="component" value="Unassembled WGS sequence"/>
</dbReference>
<dbReference type="PROSITE" id="PS50261">
    <property type="entry name" value="G_PROTEIN_RECEP_F2_4"/>
    <property type="match status" value="1"/>
</dbReference>
<comment type="subcellular location">
    <subcellularLocation>
        <location evidence="1">Membrane</location>
        <topology evidence="1">Multi-pass membrane protein</topology>
    </subcellularLocation>
</comment>
<feature type="transmembrane region" description="Helical" evidence="6">
    <location>
        <begin position="1225"/>
        <end position="1246"/>
    </location>
</feature>
<keyword evidence="10" id="KW-1185">Reference proteome</keyword>
<dbReference type="InterPro" id="IPR016186">
    <property type="entry name" value="C-type_lectin-like/link_sf"/>
</dbReference>
<name>A0A8J2RUE4_9CRUS</name>
<dbReference type="CDD" id="cd00037">
    <property type="entry name" value="CLECT"/>
    <property type="match status" value="1"/>
</dbReference>
<dbReference type="Pfam" id="PF00002">
    <property type="entry name" value="7tm_2"/>
    <property type="match status" value="1"/>
</dbReference>
<feature type="compositionally biased region" description="Polar residues" evidence="5">
    <location>
        <begin position="1400"/>
        <end position="1410"/>
    </location>
</feature>
<dbReference type="Gene3D" id="1.20.1070.10">
    <property type="entry name" value="Rhodopsin 7-helix transmembrane proteins"/>
    <property type="match status" value="1"/>
</dbReference>